<dbReference type="Proteomes" id="UP001596408">
    <property type="component" value="Unassembled WGS sequence"/>
</dbReference>
<protein>
    <recommendedName>
        <fullName evidence="1">DUF7344 domain-containing protein</fullName>
    </recommendedName>
</protein>
<dbReference type="AlphaFoldDB" id="A0ABD5U324"/>
<comment type="caution">
    <text evidence="2">The sequence shown here is derived from an EMBL/GenBank/DDBJ whole genome shotgun (WGS) entry which is preliminary data.</text>
</comment>
<accession>A0ABD5U324</accession>
<evidence type="ECO:0000313" key="3">
    <source>
        <dbReference type="Proteomes" id="UP001596408"/>
    </source>
</evidence>
<evidence type="ECO:0000313" key="2">
    <source>
        <dbReference type="EMBL" id="MFC6827212.1"/>
    </source>
</evidence>
<feature type="domain" description="DUF7344" evidence="1">
    <location>
        <begin position="10"/>
        <end position="95"/>
    </location>
</feature>
<proteinExistence type="predicted"/>
<dbReference type="EMBL" id="JBHSXH010000015">
    <property type="protein sequence ID" value="MFC6827212.1"/>
    <property type="molecule type" value="Genomic_DNA"/>
</dbReference>
<organism evidence="2 3">
    <name type="scientific">Halopelagius fulvigenes</name>
    <dbReference type="NCBI Taxonomy" id="1198324"/>
    <lineage>
        <taxon>Archaea</taxon>
        <taxon>Methanobacteriati</taxon>
        <taxon>Methanobacteriota</taxon>
        <taxon>Stenosarchaea group</taxon>
        <taxon>Halobacteria</taxon>
        <taxon>Halobacteriales</taxon>
        <taxon>Haloferacaceae</taxon>
    </lineage>
</organism>
<dbReference type="RefSeq" id="WP_379699786.1">
    <property type="nucleotide sequence ID" value="NZ_JBHSXH010000015.1"/>
</dbReference>
<sequence>MGLIHQVELFDALADGTRRRLLVFLLDHESRDVPKLSGVSAEMAEMNRVLLREYLSGSRRVDGGDKELLRTHHVHLPKLDEFDFIDWDQEANVVTKGSRFDEIRPLLEPLEGREERVAPVADVRLRR</sequence>
<reference evidence="2 3" key="1">
    <citation type="journal article" date="2019" name="Int. J. Syst. Evol. Microbiol.">
        <title>The Global Catalogue of Microorganisms (GCM) 10K type strain sequencing project: providing services to taxonomists for standard genome sequencing and annotation.</title>
        <authorList>
            <consortium name="The Broad Institute Genomics Platform"/>
            <consortium name="The Broad Institute Genome Sequencing Center for Infectious Disease"/>
            <person name="Wu L."/>
            <person name="Ma J."/>
        </authorList>
    </citation>
    <scope>NUCLEOTIDE SEQUENCE [LARGE SCALE GENOMIC DNA]</scope>
    <source>
        <strain evidence="2 3">YIM 94188</strain>
    </source>
</reference>
<evidence type="ECO:0000259" key="1">
    <source>
        <dbReference type="Pfam" id="PF24035"/>
    </source>
</evidence>
<dbReference type="Pfam" id="PF24035">
    <property type="entry name" value="DUF7344"/>
    <property type="match status" value="1"/>
</dbReference>
<dbReference type="InterPro" id="IPR055768">
    <property type="entry name" value="DUF7344"/>
</dbReference>
<keyword evidence="3" id="KW-1185">Reference proteome</keyword>
<name>A0ABD5U324_9EURY</name>
<gene>
    <name evidence="2" type="ORF">ACFQEV_19730</name>
</gene>